<dbReference type="PANTHER" id="PTHR13696">
    <property type="entry name" value="P-LOOP CONTAINING NUCLEOSIDE TRIPHOSPHATE HYDROLASE"/>
    <property type="match status" value="1"/>
</dbReference>
<dbReference type="InterPro" id="IPR002586">
    <property type="entry name" value="CobQ/CobB/MinD/ParA_Nub-bd_dom"/>
</dbReference>
<feature type="domain" description="CobQ/CobB/MinD/ParA nucleotide binding" evidence="1">
    <location>
        <begin position="5"/>
        <end position="163"/>
    </location>
</feature>
<reference evidence="2 3" key="1">
    <citation type="submission" date="2024-01" db="EMBL/GenBank/DDBJ databases">
        <title>Multi-omics insights into the function and evolution of sodium benzoate biodegradation pathways in Benzoatithermus flavus gen. nov., sp. nov. from hot spring.</title>
        <authorList>
            <person name="Hu C.-J."/>
            <person name="Li W.-J."/>
        </authorList>
    </citation>
    <scope>NUCLEOTIDE SEQUENCE [LARGE SCALE GENOMIC DNA]</scope>
    <source>
        <strain evidence="2 3">SYSU G07066</strain>
    </source>
</reference>
<evidence type="ECO:0000313" key="3">
    <source>
        <dbReference type="Proteomes" id="UP001375743"/>
    </source>
</evidence>
<sequence length="208" mass="22640">MLRVLVTNVKGGCGKTTIATNLASAFAAGGFATGLAEVDRQRSSLSWLSLRGDRARPITPLDWRKDAGEVPDAIERLIIDAPANLKMRHVAELIQAADLVVVPVLASVFDEGSTARFLERLDELKPVRKGRKSIALVANRLRPRSKATQRLEAFLERLRQPIAARLGDRAIYGELAVSGLGIFDVDGQAVRAVREEWRPLLGIIDGLG</sequence>
<evidence type="ECO:0000313" key="2">
    <source>
        <dbReference type="EMBL" id="MEK0082569.1"/>
    </source>
</evidence>
<dbReference type="Proteomes" id="UP001375743">
    <property type="component" value="Unassembled WGS sequence"/>
</dbReference>
<dbReference type="InterPro" id="IPR027417">
    <property type="entry name" value="P-loop_NTPase"/>
</dbReference>
<dbReference type="EMBL" id="JBBLZC010000004">
    <property type="protein sequence ID" value="MEK0082569.1"/>
    <property type="molecule type" value="Genomic_DNA"/>
</dbReference>
<dbReference type="Gene3D" id="3.40.50.300">
    <property type="entry name" value="P-loop containing nucleotide triphosphate hydrolases"/>
    <property type="match status" value="1"/>
</dbReference>
<comment type="caution">
    <text evidence="2">The sequence shown here is derived from an EMBL/GenBank/DDBJ whole genome shotgun (WGS) entry which is preliminary data.</text>
</comment>
<dbReference type="PANTHER" id="PTHR13696:SF96">
    <property type="entry name" value="COBQ_COBB_MIND_PARA NUCLEOTIDE BINDING DOMAIN-CONTAINING PROTEIN"/>
    <property type="match status" value="1"/>
</dbReference>
<dbReference type="InterPro" id="IPR050678">
    <property type="entry name" value="DNA_Partitioning_ATPase"/>
</dbReference>
<dbReference type="PIRSF" id="PIRSF009320">
    <property type="entry name" value="Nuc_binding_HP_1000"/>
    <property type="match status" value="1"/>
</dbReference>
<organism evidence="2 3">
    <name type="scientific">Benzoatithermus flavus</name>
    <dbReference type="NCBI Taxonomy" id="3108223"/>
    <lineage>
        <taxon>Bacteria</taxon>
        <taxon>Pseudomonadati</taxon>
        <taxon>Pseudomonadota</taxon>
        <taxon>Alphaproteobacteria</taxon>
        <taxon>Geminicoccales</taxon>
        <taxon>Geminicoccaceae</taxon>
        <taxon>Benzoatithermus</taxon>
    </lineage>
</organism>
<name>A0ABU8XNB0_9PROT</name>
<dbReference type="Pfam" id="PF01656">
    <property type="entry name" value="CbiA"/>
    <property type="match status" value="1"/>
</dbReference>
<accession>A0ABU8XNB0</accession>
<gene>
    <name evidence="2" type="ORF">U1T56_05365</name>
</gene>
<keyword evidence="3" id="KW-1185">Reference proteome</keyword>
<dbReference type="SUPFAM" id="SSF52540">
    <property type="entry name" value="P-loop containing nucleoside triphosphate hydrolases"/>
    <property type="match status" value="1"/>
</dbReference>
<protein>
    <submittedName>
        <fullName evidence="2">ParA family protein</fullName>
    </submittedName>
</protein>
<evidence type="ECO:0000259" key="1">
    <source>
        <dbReference type="Pfam" id="PF01656"/>
    </source>
</evidence>
<dbReference type="CDD" id="cd02042">
    <property type="entry name" value="ParAB_family"/>
    <property type="match status" value="1"/>
</dbReference>
<dbReference type="RefSeq" id="WP_418158422.1">
    <property type="nucleotide sequence ID" value="NZ_JBBLZC010000004.1"/>
</dbReference>
<proteinExistence type="predicted"/>